<keyword evidence="7" id="KW-0418">Kinase</keyword>
<dbReference type="SMART" id="SM00267">
    <property type="entry name" value="GGDEF"/>
    <property type="match status" value="1"/>
</dbReference>
<keyword evidence="4" id="KW-0597">Phosphoprotein</keyword>
<feature type="transmembrane region" description="Helical" evidence="11">
    <location>
        <begin position="7"/>
        <end position="26"/>
    </location>
</feature>
<dbReference type="GO" id="GO:0016301">
    <property type="term" value="F:kinase activity"/>
    <property type="evidence" value="ECO:0007669"/>
    <property type="project" value="UniProtKB-KW"/>
</dbReference>
<dbReference type="CDD" id="cd00130">
    <property type="entry name" value="PAS"/>
    <property type="match status" value="1"/>
</dbReference>
<evidence type="ECO:0000256" key="8">
    <source>
        <dbReference type="ARBA" id="ARBA00022840"/>
    </source>
</evidence>
<keyword evidence="8" id="KW-0067">ATP-binding</keyword>
<dbReference type="EMBL" id="JAKRRX010000004">
    <property type="protein sequence ID" value="MCW8332483.1"/>
    <property type="molecule type" value="Genomic_DNA"/>
</dbReference>
<evidence type="ECO:0000256" key="10">
    <source>
        <dbReference type="ARBA" id="ARBA00034247"/>
    </source>
</evidence>
<keyword evidence="6" id="KW-0547">Nucleotide-binding</keyword>
<organism evidence="15 16">
    <name type="scientific">Vibrio paucivorans</name>
    <dbReference type="NCBI Taxonomy" id="2829489"/>
    <lineage>
        <taxon>Bacteria</taxon>
        <taxon>Pseudomonadati</taxon>
        <taxon>Pseudomonadota</taxon>
        <taxon>Gammaproteobacteria</taxon>
        <taxon>Vibrionales</taxon>
        <taxon>Vibrionaceae</taxon>
        <taxon>Vibrio</taxon>
    </lineage>
</organism>
<dbReference type="PROSITE" id="PS50113">
    <property type="entry name" value="PAC"/>
    <property type="match status" value="1"/>
</dbReference>
<feature type="domain" description="PAC" evidence="13">
    <location>
        <begin position="411"/>
        <end position="463"/>
    </location>
</feature>
<dbReference type="InterPro" id="IPR050469">
    <property type="entry name" value="Diguanylate_Cyclase"/>
</dbReference>
<dbReference type="PROSITE" id="PS50887">
    <property type="entry name" value="GGDEF"/>
    <property type="match status" value="1"/>
</dbReference>
<keyword evidence="9" id="KW-0902">Two-component regulatory system</keyword>
<evidence type="ECO:0000256" key="3">
    <source>
        <dbReference type="ARBA" id="ARBA00012528"/>
    </source>
</evidence>
<dbReference type="Pfam" id="PF13426">
    <property type="entry name" value="PAS_9"/>
    <property type="match status" value="1"/>
</dbReference>
<dbReference type="InterPro" id="IPR029787">
    <property type="entry name" value="Nucleotide_cyclase"/>
</dbReference>
<feature type="domain" description="GGDEF" evidence="14">
    <location>
        <begin position="497"/>
        <end position="621"/>
    </location>
</feature>
<dbReference type="EC" id="2.7.7.65" evidence="3"/>
<dbReference type="PANTHER" id="PTHR45138">
    <property type="entry name" value="REGULATORY COMPONENTS OF SENSORY TRANSDUCTION SYSTEM"/>
    <property type="match status" value="1"/>
</dbReference>
<proteinExistence type="predicted"/>
<dbReference type="RefSeq" id="WP_265686249.1">
    <property type="nucleotide sequence ID" value="NZ_JAKRRX010000004.1"/>
</dbReference>
<evidence type="ECO:0000256" key="5">
    <source>
        <dbReference type="ARBA" id="ARBA00022679"/>
    </source>
</evidence>
<dbReference type="NCBIfam" id="TIGR00254">
    <property type="entry name" value="GGDEF"/>
    <property type="match status" value="1"/>
</dbReference>
<dbReference type="GO" id="GO:0043709">
    <property type="term" value="P:cell adhesion involved in single-species biofilm formation"/>
    <property type="evidence" value="ECO:0007669"/>
    <property type="project" value="TreeGrafter"/>
</dbReference>
<dbReference type="InterPro" id="IPR043128">
    <property type="entry name" value="Rev_trsase/Diguanyl_cyclase"/>
</dbReference>
<keyword evidence="11" id="KW-0472">Membrane</keyword>
<evidence type="ECO:0000256" key="2">
    <source>
        <dbReference type="ARBA" id="ARBA00004533"/>
    </source>
</evidence>
<dbReference type="CDD" id="cd01949">
    <property type="entry name" value="GGDEF"/>
    <property type="match status" value="1"/>
</dbReference>
<feature type="domain" description="PAS" evidence="12">
    <location>
        <begin position="338"/>
        <end position="409"/>
    </location>
</feature>
<comment type="cofactor">
    <cofactor evidence="1">
        <name>Mg(2+)</name>
        <dbReference type="ChEBI" id="CHEBI:18420"/>
    </cofactor>
</comment>
<dbReference type="InterPro" id="IPR000014">
    <property type="entry name" value="PAS"/>
</dbReference>
<reference evidence="15" key="1">
    <citation type="submission" date="2022-02" db="EMBL/GenBank/DDBJ databases">
        <title>Vibrio sp. nov., a new bacterium isolated from Bohai sea, China.</title>
        <authorList>
            <person name="Yuan Y."/>
        </authorList>
    </citation>
    <scope>NUCLEOTIDE SEQUENCE</scope>
    <source>
        <strain evidence="15">DBSS07</strain>
    </source>
</reference>
<dbReference type="SUPFAM" id="SSF55785">
    <property type="entry name" value="PYP-like sensor domain (PAS domain)"/>
    <property type="match status" value="1"/>
</dbReference>
<evidence type="ECO:0000313" key="15">
    <source>
        <dbReference type="EMBL" id="MCW8332483.1"/>
    </source>
</evidence>
<dbReference type="FunFam" id="3.30.70.270:FF:000001">
    <property type="entry name" value="Diguanylate cyclase domain protein"/>
    <property type="match status" value="1"/>
</dbReference>
<evidence type="ECO:0000256" key="4">
    <source>
        <dbReference type="ARBA" id="ARBA00022553"/>
    </source>
</evidence>
<evidence type="ECO:0000259" key="14">
    <source>
        <dbReference type="PROSITE" id="PS50887"/>
    </source>
</evidence>
<evidence type="ECO:0000256" key="6">
    <source>
        <dbReference type="ARBA" id="ARBA00022741"/>
    </source>
</evidence>
<comment type="catalytic activity">
    <reaction evidence="10">
        <text>2 GTP = 3',3'-c-di-GMP + 2 diphosphate</text>
        <dbReference type="Rhea" id="RHEA:24898"/>
        <dbReference type="ChEBI" id="CHEBI:33019"/>
        <dbReference type="ChEBI" id="CHEBI:37565"/>
        <dbReference type="ChEBI" id="CHEBI:58805"/>
        <dbReference type="EC" id="2.7.7.65"/>
    </reaction>
</comment>
<dbReference type="GO" id="GO:0005886">
    <property type="term" value="C:plasma membrane"/>
    <property type="evidence" value="ECO:0007669"/>
    <property type="project" value="UniProtKB-SubCell"/>
</dbReference>
<evidence type="ECO:0000259" key="13">
    <source>
        <dbReference type="PROSITE" id="PS50113"/>
    </source>
</evidence>
<keyword evidence="11" id="KW-0812">Transmembrane</keyword>
<dbReference type="Pfam" id="PF00990">
    <property type="entry name" value="GGDEF"/>
    <property type="match status" value="1"/>
</dbReference>
<dbReference type="Gene3D" id="3.30.450.20">
    <property type="entry name" value="PAS domain"/>
    <property type="match status" value="3"/>
</dbReference>
<keyword evidence="15" id="KW-0548">Nucleotidyltransferase</keyword>
<dbReference type="Gene3D" id="3.30.70.270">
    <property type="match status" value="1"/>
</dbReference>
<dbReference type="AlphaFoldDB" id="A0A9X3CB57"/>
<evidence type="ECO:0000256" key="11">
    <source>
        <dbReference type="SAM" id="Phobius"/>
    </source>
</evidence>
<dbReference type="PROSITE" id="PS50112">
    <property type="entry name" value="PAS"/>
    <property type="match status" value="1"/>
</dbReference>
<keyword evidence="11" id="KW-1133">Transmembrane helix</keyword>
<dbReference type="InterPro" id="IPR029151">
    <property type="entry name" value="Sensor-like_sf"/>
</dbReference>
<dbReference type="InterPro" id="IPR000160">
    <property type="entry name" value="GGDEF_dom"/>
</dbReference>
<accession>A0A9X3CB57</accession>
<dbReference type="SMART" id="SM00091">
    <property type="entry name" value="PAS"/>
    <property type="match status" value="1"/>
</dbReference>
<comment type="subcellular location">
    <subcellularLocation>
        <location evidence="2">Cell inner membrane</location>
    </subcellularLocation>
</comment>
<evidence type="ECO:0000313" key="16">
    <source>
        <dbReference type="Proteomes" id="UP001155586"/>
    </source>
</evidence>
<dbReference type="GO" id="GO:0052621">
    <property type="term" value="F:diguanylate cyclase activity"/>
    <property type="evidence" value="ECO:0007669"/>
    <property type="project" value="UniProtKB-EC"/>
</dbReference>
<keyword evidence="5 15" id="KW-0808">Transferase</keyword>
<gene>
    <name evidence="15" type="ORF">MD483_01360</name>
</gene>
<dbReference type="Gene3D" id="1.20.5.170">
    <property type="match status" value="1"/>
</dbReference>
<sequence length="626" mass="72189">MKFSKILTSLFMICLVFSLIIFGYYYQRYTTLKQENIQQSAKEALFQLAYSEREYRSLRSQMVSIANLLSHSQSIYDYLIAPTNANKRTLEEVWSSIAVNQKWYTSVRFIDTKGMEKIKVNYSVARNIATPEVMLEDISHRDYFKHALTLADREIGSWGIDLEQDLGEFVIPYTPTLRVMIPVTMMGRRAGYLIINLDVWYLSSRLNYSPNNDFRPEVINEEGFYIASHHGGKLFGDLIERRRDFNIAKQFPDAWLTMNNKKVGYVVEDDTLVAFTKLKLSESQSLRLIIQVSQQQLKQRAARDVNDLYQEAIFVFLLMLLFAVPTTSMLLHYHKRNIESKLARAALNGMSAVMISDKSHRVVMVNEEFCNMTGYRPNQVTNRNLLKILLGERKIEKLIDVLDIVSQRRRWEGELRIKNASGGEFTVITRIQAVLSANIKVDYYITSFVDISARKELEERLRTLSEKDELTGLWNRRKFESELVKSAQLVERYGAEQAMCLALVDIDHFKRVNDEKGHDEGDRVIRVVGHTLAETLRNTDFIARIGGEEFAIIMPHTSVQEAALVLNRIRQAVEKHSDLTVTVSAGFTDLTSNSNRSYKWADIALYESKDLGRNLVSLRLSKEEIV</sequence>
<dbReference type="PANTHER" id="PTHR45138:SF9">
    <property type="entry name" value="DIGUANYLATE CYCLASE DGCM-RELATED"/>
    <property type="match status" value="1"/>
</dbReference>
<evidence type="ECO:0000256" key="1">
    <source>
        <dbReference type="ARBA" id="ARBA00001946"/>
    </source>
</evidence>
<dbReference type="SUPFAM" id="SSF103190">
    <property type="entry name" value="Sensory domain-like"/>
    <property type="match status" value="2"/>
</dbReference>
<feature type="transmembrane region" description="Helical" evidence="11">
    <location>
        <begin position="312"/>
        <end position="331"/>
    </location>
</feature>
<dbReference type="InterPro" id="IPR035965">
    <property type="entry name" value="PAS-like_dom_sf"/>
</dbReference>
<evidence type="ECO:0000256" key="9">
    <source>
        <dbReference type="ARBA" id="ARBA00023012"/>
    </source>
</evidence>
<dbReference type="GO" id="GO:0000160">
    <property type="term" value="P:phosphorelay signal transduction system"/>
    <property type="evidence" value="ECO:0007669"/>
    <property type="project" value="UniProtKB-KW"/>
</dbReference>
<protein>
    <recommendedName>
        <fullName evidence="3">diguanylate cyclase</fullName>
        <ecNumber evidence="3">2.7.7.65</ecNumber>
    </recommendedName>
</protein>
<dbReference type="InterPro" id="IPR048760">
    <property type="entry name" value="VP0354-like_sensor_dom"/>
</dbReference>
<dbReference type="InterPro" id="IPR000700">
    <property type="entry name" value="PAS-assoc_C"/>
</dbReference>
<dbReference type="NCBIfam" id="TIGR00229">
    <property type="entry name" value="sensory_box"/>
    <property type="match status" value="1"/>
</dbReference>
<dbReference type="Pfam" id="PF21623">
    <property type="entry name" value="HK_sensor_dom_bact"/>
    <property type="match status" value="1"/>
</dbReference>
<dbReference type="Proteomes" id="UP001155586">
    <property type="component" value="Unassembled WGS sequence"/>
</dbReference>
<comment type="caution">
    <text evidence="15">The sequence shown here is derived from an EMBL/GenBank/DDBJ whole genome shotgun (WGS) entry which is preliminary data.</text>
</comment>
<dbReference type="GO" id="GO:1902201">
    <property type="term" value="P:negative regulation of bacterial-type flagellum-dependent cell motility"/>
    <property type="evidence" value="ECO:0007669"/>
    <property type="project" value="TreeGrafter"/>
</dbReference>
<keyword evidence="16" id="KW-1185">Reference proteome</keyword>
<name>A0A9X3CB57_9VIBR</name>
<dbReference type="SUPFAM" id="SSF55073">
    <property type="entry name" value="Nucleotide cyclase"/>
    <property type="match status" value="1"/>
</dbReference>
<evidence type="ECO:0000256" key="7">
    <source>
        <dbReference type="ARBA" id="ARBA00022777"/>
    </source>
</evidence>
<dbReference type="GO" id="GO:0005524">
    <property type="term" value="F:ATP binding"/>
    <property type="evidence" value="ECO:0007669"/>
    <property type="project" value="UniProtKB-KW"/>
</dbReference>
<evidence type="ECO:0000259" key="12">
    <source>
        <dbReference type="PROSITE" id="PS50112"/>
    </source>
</evidence>